<protein>
    <submittedName>
        <fullName evidence="2">DUF47 family protein</fullName>
    </submittedName>
</protein>
<evidence type="ECO:0000256" key="1">
    <source>
        <dbReference type="ARBA" id="ARBA00008591"/>
    </source>
</evidence>
<comment type="caution">
    <text evidence="2">The sequence shown here is derived from an EMBL/GenBank/DDBJ whole genome shotgun (WGS) entry which is preliminary data.</text>
</comment>
<sequence>MKILGFLRKRLFASKTHFSPVFSHQAAYIRQASAALTEMMKTTDQTEWKRLEKEVKMCEVQGDAMLTEFYSELYESLGSFADRDNLQTIAMYIDEFLDNINGSAKSVLLYLPGKIAPQLLELAQYIQAEADALKEVVAMLANIKANFSALTLQCDRISELEHAADDSYEEYIGYIFQNEKNPIELMKYKNIAETLETTSDSAKKVSDHVRKILLGCTE</sequence>
<name>A0A9D9J5A8_9BACT</name>
<reference evidence="2" key="2">
    <citation type="journal article" date="2021" name="PeerJ">
        <title>Extensive microbial diversity within the chicken gut microbiome revealed by metagenomics and culture.</title>
        <authorList>
            <person name="Gilroy R."/>
            <person name="Ravi A."/>
            <person name="Getino M."/>
            <person name="Pursley I."/>
            <person name="Horton D.L."/>
            <person name="Alikhan N.F."/>
            <person name="Baker D."/>
            <person name="Gharbi K."/>
            <person name="Hall N."/>
            <person name="Watson M."/>
            <person name="Adriaenssens E.M."/>
            <person name="Foster-Nyarko E."/>
            <person name="Jarju S."/>
            <person name="Secka A."/>
            <person name="Antonio M."/>
            <person name="Oren A."/>
            <person name="Chaudhuri R.R."/>
            <person name="La Ragione R."/>
            <person name="Hildebrand F."/>
            <person name="Pallen M.J."/>
        </authorList>
    </citation>
    <scope>NUCLEOTIDE SEQUENCE</scope>
    <source>
        <strain evidence="2">B2-16538</strain>
    </source>
</reference>
<dbReference type="PANTHER" id="PTHR37298:SF1">
    <property type="entry name" value="UPF0111 PROTEIN YKAA"/>
    <property type="match status" value="1"/>
</dbReference>
<reference evidence="2" key="1">
    <citation type="submission" date="2020-10" db="EMBL/GenBank/DDBJ databases">
        <authorList>
            <person name="Gilroy R."/>
        </authorList>
    </citation>
    <scope>NUCLEOTIDE SEQUENCE</scope>
    <source>
        <strain evidence="2">B2-16538</strain>
    </source>
</reference>
<dbReference type="InterPro" id="IPR038078">
    <property type="entry name" value="PhoU-like_sf"/>
</dbReference>
<dbReference type="Proteomes" id="UP000823750">
    <property type="component" value="Unassembled WGS sequence"/>
</dbReference>
<proteinExistence type="inferred from homology"/>
<dbReference type="InterPro" id="IPR052912">
    <property type="entry name" value="UPF0111_domain"/>
</dbReference>
<evidence type="ECO:0000313" key="2">
    <source>
        <dbReference type="EMBL" id="MBO8485534.1"/>
    </source>
</evidence>
<evidence type="ECO:0000313" key="3">
    <source>
        <dbReference type="Proteomes" id="UP000823750"/>
    </source>
</evidence>
<dbReference type="Pfam" id="PF01865">
    <property type="entry name" value="PhoU_div"/>
    <property type="match status" value="1"/>
</dbReference>
<dbReference type="PANTHER" id="PTHR37298">
    <property type="entry name" value="UPF0111 PROTEIN YKAA"/>
    <property type="match status" value="1"/>
</dbReference>
<organism evidence="2 3">
    <name type="scientific">Candidatus Cryptobacteroides excrementavium</name>
    <dbReference type="NCBI Taxonomy" id="2840759"/>
    <lineage>
        <taxon>Bacteria</taxon>
        <taxon>Pseudomonadati</taxon>
        <taxon>Bacteroidota</taxon>
        <taxon>Bacteroidia</taxon>
        <taxon>Bacteroidales</taxon>
        <taxon>Candidatus Cryptobacteroides</taxon>
    </lineage>
</organism>
<comment type="similarity">
    <text evidence="1">Belongs to the UPF0111 family.</text>
</comment>
<gene>
    <name evidence="2" type="ORF">IAB78_03815</name>
</gene>
<dbReference type="AlphaFoldDB" id="A0A9D9J5A8"/>
<dbReference type="EMBL" id="JADILX010000068">
    <property type="protein sequence ID" value="MBO8485534.1"/>
    <property type="molecule type" value="Genomic_DNA"/>
</dbReference>
<dbReference type="Gene3D" id="1.20.58.220">
    <property type="entry name" value="Phosphate transport system protein phou homolog 2, domain 2"/>
    <property type="match status" value="1"/>
</dbReference>
<accession>A0A9D9J5A8</accession>
<dbReference type="InterPro" id="IPR018445">
    <property type="entry name" value="Put_Phosphate_transp_reg"/>
</dbReference>